<reference evidence="2 3" key="1">
    <citation type="journal article" date="2013" name="PLoS Genet.">
        <title>Comparative genome structure, secondary metabolite, and effector coding capacity across Cochliobolus pathogens.</title>
        <authorList>
            <person name="Condon B.J."/>
            <person name="Leng Y."/>
            <person name="Wu D."/>
            <person name="Bushley K.E."/>
            <person name="Ohm R.A."/>
            <person name="Otillar R."/>
            <person name="Martin J."/>
            <person name="Schackwitz W."/>
            <person name="Grimwood J."/>
            <person name="MohdZainudin N."/>
            <person name="Xue C."/>
            <person name="Wang R."/>
            <person name="Manning V.A."/>
            <person name="Dhillon B."/>
            <person name="Tu Z.J."/>
            <person name="Steffenson B.J."/>
            <person name="Salamov A."/>
            <person name="Sun H."/>
            <person name="Lowry S."/>
            <person name="LaButti K."/>
            <person name="Han J."/>
            <person name="Copeland A."/>
            <person name="Lindquist E."/>
            <person name="Barry K."/>
            <person name="Schmutz J."/>
            <person name="Baker S.E."/>
            <person name="Ciuffetti L.M."/>
            <person name="Grigoriev I.V."/>
            <person name="Zhong S."/>
            <person name="Turgeon B.G."/>
        </authorList>
    </citation>
    <scope>NUCLEOTIDE SEQUENCE [LARGE SCALE GENOMIC DNA]</scope>
    <source>
        <strain evidence="2 3">ATCC 44560</strain>
    </source>
</reference>
<feature type="transmembrane region" description="Helical" evidence="1">
    <location>
        <begin position="165"/>
        <end position="187"/>
    </location>
</feature>
<feature type="transmembrane region" description="Helical" evidence="1">
    <location>
        <begin position="51"/>
        <end position="72"/>
    </location>
</feature>
<accession>W6YZN5</accession>
<dbReference type="PANTHER" id="PTHR37544:SF3">
    <property type="entry name" value="SPRAY"/>
    <property type="match status" value="1"/>
</dbReference>
<feature type="transmembrane region" description="Helical" evidence="1">
    <location>
        <begin position="1169"/>
        <end position="1194"/>
    </location>
</feature>
<dbReference type="Proteomes" id="UP000054032">
    <property type="component" value="Unassembled WGS sequence"/>
</dbReference>
<keyword evidence="3" id="KW-1185">Reference proteome</keyword>
<evidence type="ECO:0008006" key="4">
    <source>
        <dbReference type="Google" id="ProtNLM"/>
    </source>
</evidence>
<protein>
    <recommendedName>
        <fullName evidence="4">DUF3433 domain containing protein</fullName>
    </recommendedName>
</protein>
<feature type="transmembrane region" description="Helical" evidence="1">
    <location>
        <begin position="96"/>
        <end position="115"/>
    </location>
</feature>
<feature type="transmembrane region" description="Helical" evidence="1">
    <location>
        <begin position="1201"/>
        <end position="1222"/>
    </location>
</feature>
<dbReference type="GeneID" id="19129018"/>
<feature type="transmembrane region" description="Helical" evidence="1">
    <location>
        <begin position="664"/>
        <end position="688"/>
    </location>
</feature>
<feature type="transmembrane region" description="Helical" evidence="1">
    <location>
        <begin position="541"/>
        <end position="563"/>
    </location>
</feature>
<feature type="transmembrane region" description="Helical" evidence="1">
    <location>
        <begin position="778"/>
        <end position="801"/>
    </location>
</feature>
<sequence>MDGTSDTSVAQLSVADATTRPKKSCALVSIFSRSSSEDPALKRWKPTALRAPVLILTILICWSLIAVVQILLTRSQQNQGIIFAPRISDLPLSRTFLYLYFPTIVAVIFSMYWAWIDLETKRMEPYYQLSKENGALGKDSILLKYPFDFLPLVPIKAARDKHWPVFWASFAVVLVTWGLVPTQAGIFSTRSITRNDTMPFDRSTAFVPASDQASTLTMRFAQSAYGIAVLNETLTQYMGRNYTLAPFRPTPASKTDNKTVPYGNWTAPTTMYSLDLYCEPAVMSTKPLRTGVIANSSNGCSFNLGLTGNLTEGLNKAYGDDTVLRNKEFTAMFVGYWNPFGFADYSLDQYCPETSNSTFYAAIQRNKAKSTDPVQNVTAIYCWPTYYQQDAIATVDAVTLIPSKVDPVGEKKPLQDGIFNTTLLEQLMNSISNAHEVRGDLLPTKAMPEYFDPIARTNLSLSTGPNGAGLVQPMVGLALSLSNRPLEEYLDWKVLAKSYADGYRLMFSRAMREVLNQDFRSVETVTGRVVDNTEAVVLEPVFVYIVEGFLGVVSLATIALLYLSVTRRKPLRSNPSTIAAIMSMVADNEPLLADIEGLDCCKSEEIEKHLGQKRYKLVDDGTSTGIVELGRSPEVLDSSNQWPLPTQQRNTVTRIAKPVRPTEFSSWVAGPLVTTFLGLAIFLAIIFAKARLQVLTEAGLPLPSPNTIVQNLLENYLPTAIATLIEPIWLLFNRLLCMLQPIEELQGCNARAKRSIDLDYSSLPPQLVVFKAFKSKHFVLAAVCTMALLANLLAVSLAGLFNQRTIDMQHAISTSRPLDFKFVPINGSIGPLDGRNFGDVQASGAYQGGNGEDQFYVADSHVREGTALPPWIDDTMFYLPFIPEGVQSAKEQVEARTRAIGAKLECQNLDFDEQFQAGLISKSPTIEGVAPSINITVTSPAGKAVQCTKMGAYMRQGPISSEAGSCVTGPSAAELVVILGPSENASQADTAVCMGSVVMGWLRDSDGSCGEVKPMALNKQNAAFVHCRPKLMTGFATVRVDSSGRLQKKAQNLTIDDRIPMETFSNDPVNVIGQSNRYIFKTINAGWHNDSFADGFINYFISHSANSSRLVDPKQGPPTFEDIEGPLNKAYSLLFAIWMGTNKDKLLIPSPTQNALAPEGWRIAPETRLFVSMPMFIISEAILCTYVIVAVMVYMRRPGRYLARLPTSIASLIALFAASAAVQDMRGTSYLDKRGRARHLEEVDARYGYGSFIGGGDGRVHIGIEKTPFVRVRSKATWFDKKVASWRRGSSS</sequence>
<organism evidence="2 3">
    <name type="scientific">Bipolaris oryzae ATCC 44560</name>
    <dbReference type="NCBI Taxonomy" id="930090"/>
    <lineage>
        <taxon>Eukaryota</taxon>
        <taxon>Fungi</taxon>
        <taxon>Dikarya</taxon>
        <taxon>Ascomycota</taxon>
        <taxon>Pezizomycotina</taxon>
        <taxon>Dothideomycetes</taxon>
        <taxon>Pleosporomycetidae</taxon>
        <taxon>Pleosporales</taxon>
        <taxon>Pleosporineae</taxon>
        <taxon>Pleosporaceae</taxon>
        <taxon>Bipolaris</taxon>
    </lineage>
</organism>
<dbReference type="EMBL" id="KI963997">
    <property type="protein sequence ID" value="EUC44792.1"/>
    <property type="molecule type" value="Genomic_DNA"/>
</dbReference>
<dbReference type="KEGG" id="bor:COCMIDRAFT_97244"/>
<keyword evidence="1" id="KW-0472">Membrane</keyword>
<evidence type="ECO:0000313" key="2">
    <source>
        <dbReference type="EMBL" id="EUC44792.1"/>
    </source>
</evidence>
<gene>
    <name evidence="2" type="ORF">COCMIDRAFT_97244</name>
</gene>
<dbReference type="HOGENOM" id="CLU_007916_0_0_1"/>
<dbReference type="Pfam" id="PF11915">
    <property type="entry name" value="DUF3433"/>
    <property type="match status" value="2"/>
</dbReference>
<keyword evidence="1" id="KW-0812">Transmembrane</keyword>
<dbReference type="OrthoDB" id="3248909at2759"/>
<evidence type="ECO:0000256" key="1">
    <source>
        <dbReference type="SAM" id="Phobius"/>
    </source>
</evidence>
<dbReference type="RefSeq" id="XP_007688691.1">
    <property type="nucleotide sequence ID" value="XM_007690501.1"/>
</dbReference>
<dbReference type="InterPro" id="IPR021840">
    <property type="entry name" value="DUF3433"/>
</dbReference>
<evidence type="ECO:0000313" key="3">
    <source>
        <dbReference type="Proteomes" id="UP000054032"/>
    </source>
</evidence>
<dbReference type="eggNOG" id="ENOG502RXBF">
    <property type="taxonomic scope" value="Eukaryota"/>
</dbReference>
<proteinExistence type="predicted"/>
<name>W6YZN5_COCMI</name>
<dbReference type="PANTHER" id="PTHR37544">
    <property type="entry name" value="SPRAY-RELATED"/>
    <property type="match status" value="1"/>
</dbReference>
<keyword evidence="1" id="KW-1133">Transmembrane helix</keyword>